<dbReference type="GO" id="GO:0005507">
    <property type="term" value="F:copper ion binding"/>
    <property type="evidence" value="ECO:0007669"/>
    <property type="project" value="TreeGrafter"/>
</dbReference>
<comment type="similarity">
    <text evidence="2 10">Belongs to the purine nucleoside phosphorylase YfiH/LACC1 family.</text>
</comment>
<keyword evidence="6" id="KW-0862">Zinc</keyword>
<evidence type="ECO:0000256" key="7">
    <source>
        <dbReference type="ARBA" id="ARBA00047989"/>
    </source>
</evidence>
<organism evidence="11 12">
    <name type="scientific">Porticoccus litoralis</name>
    <dbReference type="NCBI Taxonomy" id="434086"/>
    <lineage>
        <taxon>Bacteria</taxon>
        <taxon>Pseudomonadati</taxon>
        <taxon>Pseudomonadota</taxon>
        <taxon>Gammaproteobacteria</taxon>
        <taxon>Cellvibrionales</taxon>
        <taxon>Porticoccaceae</taxon>
        <taxon>Porticoccus</taxon>
    </lineage>
</organism>
<dbReference type="InterPro" id="IPR003730">
    <property type="entry name" value="Cu_polyphenol_OxRdtase"/>
</dbReference>
<comment type="catalytic activity">
    <reaction evidence="8">
        <text>adenosine + phosphate = alpha-D-ribose 1-phosphate + adenine</text>
        <dbReference type="Rhea" id="RHEA:27642"/>
        <dbReference type="ChEBI" id="CHEBI:16335"/>
        <dbReference type="ChEBI" id="CHEBI:16708"/>
        <dbReference type="ChEBI" id="CHEBI:43474"/>
        <dbReference type="ChEBI" id="CHEBI:57720"/>
        <dbReference type="EC" id="2.4.2.1"/>
    </reaction>
    <physiologicalReaction direction="left-to-right" evidence="8">
        <dbReference type="Rhea" id="RHEA:27643"/>
    </physiologicalReaction>
</comment>
<dbReference type="NCBIfam" id="TIGR00726">
    <property type="entry name" value="peptidoglycan editing factor PgeF"/>
    <property type="match status" value="1"/>
</dbReference>
<evidence type="ECO:0000313" key="12">
    <source>
        <dbReference type="Proteomes" id="UP001178354"/>
    </source>
</evidence>
<dbReference type="PANTHER" id="PTHR30616">
    <property type="entry name" value="UNCHARACTERIZED PROTEIN YFIH"/>
    <property type="match status" value="1"/>
</dbReference>
<dbReference type="InterPro" id="IPR038371">
    <property type="entry name" value="Cu_polyphenol_OxRdtase_sf"/>
</dbReference>
<evidence type="ECO:0000256" key="6">
    <source>
        <dbReference type="ARBA" id="ARBA00022833"/>
    </source>
</evidence>
<reference evidence="11" key="1">
    <citation type="journal article" date="2010" name="Int. J. Syst. Evol. Microbiol.">
        <title>Porticoccus litoralis gen. nov., sp. nov., a gammaproteobacterium isolated from the Yellow Sea.</title>
        <authorList>
            <person name="Oh H.M."/>
            <person name="Kim H."/>
            <person name="Kim K.M."/>
            <person name="Min G.S."/>
            <person name="Cho J.C."/>
        </authorList>
    </citation>
    <scope>NUCLEOTIDE SEQUENCE</scope>
    <source>
        <strain evidence="11">DSM 25064</strain>
    </source>
</reference>
<reference evidence="11" key="2">
    <citation type="submission" date="2023-08" db="EMBL/GenBank/DDBJ databases">
        <authorList>
            <person name="Luo J."/>
        </authorList>
    </citation>
    <scope>NUCLEOTIDE SEQUENCE</scope>
    <source>
        <strain evidence="11">DSM 25064</strain>
    </source>
</reference>
<evidence type="ECO:0000256" key="2">
    <source>
        <dbReference type="ARBA" id="ARBA00007353"/>
    </source>
</evidence>
<dbReference type="AlphaFoldDB" id="A0AAW8B3X2"/>
<dbReference type="CDD" id="cd16833">
    <property type="entry name" value="YfiH"/>
    <property type="match status" value="1"/>
</dbReference>
<keyword evidence="5" id="KW-0378">Hydrolase</keyword>
<dbReference type="GO" id="GO:0016787">
    <property type="term" value="F:hydrolase activity"/>
    <property type="evidence" value="ECO:0007669"/>
    <property type="project" value="UniProtKB-KW"/>
</dbReference>
<comment type="catalytic activity">
    <reaction evidence="7">
        <text>adenosine + H2O + H(+) = inosine + NH4(+)</text>
        <dbReference type="Rhea" id="RHEA:24408"/>
        <dbReference type="ChEBI" id="CHEBI:15377"/>
        <dbReference type="ChEBI" id="CHEBI:15378"/>
        <dbReference type="ChEBI" id="CHEBI:16335"/>
        <dbReference type="ChEBI" id="CHEBI:17596"/>
        <dbReference type="ChEBI" id="CHEBI:28938"/>
        <dbReference type="EC" id="3.5.4.4"/>
    </reaction>
    <physiologicalReaction direction="left-to-right" evidence="7">
        <dbReference type="Rhea" id="RHEA:24409"/>
    </physiologicalReaction>
</comment>
<comment type="catalytic activity">
    <reaction evidence="1">
        <text>inosine + phosphate = alpha-D-ribose 1-phosphate + hypoxanthine</text>
        <dbReference type="Rhea" id="RHEA:27646"/>
        <dbReference type="ChEBI" id="CHEBI:17368"/>
        <dbReference type="ChEBI" id="CHEBI:17596"/>
        <dbReference type="ChEBI" id="CHEBI:43474"/>
        <dbReference type="ChEBI" id="CHEBI:57720"/>
        <dbReference type="EC" id="2.4.2.1"/>
    </reaction>
    <physiologicalReaction direction="left-to-right" evidence="1">
        <dbReference type="Rhea" id="RHEA:27647"/>
    </physiologicalReaction>
</comment>
<evidence type="ECO:0000256" key="5">
    <source>
        <dbReference type="ARBA" id="ARBA00022801"/>
    </source>
</evidence>
<evidence type="ECO:0000256" key="8">
    <source>
        <dbReference type="ARBA" id="ARBA00048968"/>
    </source>
</evidence>
<dbReference type="EMBL" id="JAUUUU010000004">
    <property type="protein sequence ID" value="MDP1521073.1"/>
    <property type="molecule type" value="Genomic_DNA"/>
</dbReference>
<dbReference type="GO" id="GO:0017061">
    <property type="term" value="F:S-methyl-5-thioadenosine phosphorylase activity"/>
    <property type="evidence" value="ECO:0007669"/>
    <property type="project" value="UniProtKB-EC"/>
</dbReference>
<comment type="catalytic activity">
    <reaction evidence="9">
        <text>S-methyl-5'-thioadenosine + phosphate = 5-(methylsulfanyl)-alpha-D-ribose 1-phosphate + adenine</text>
        <dbReference type="Rhea" id="RHEA:11852"/>
        <dbReference type="ChEBI" id="CHEBI:16708"/>
        <dbReference type="ChEBI" id="CHEBI:17509"/>
        <dbReference type="ChEBI" id="CHEBI:43474"/>
        <dbReference type="ChEBI" id="CHEBI:58533"/>
        <dbReference type="EC" id="2.4.2.28"/>
    </reaction>
    <physiologicalReaction direction="left-to-right" evidence="9">
        <dbReference type="Rhea" id="RHEA:11853"/>
    </physiologicalReaction>
</comment>
<dbReference type="SUPFAM" id="SSF64438">
    <property type="entry name" value="CNF1/YfiH-like putative cysteine hydrolases"/>
    <property type="match status" value="1"/>
</dbReference>
<dbReference type="Pfam" id="PF02578">
    <property type="entry name" value="Cu-oxidase_4"/>
    <property type="match status" value="1"/>
</dbReference>
<dbReference type="Gene3D" id="3.60.140.10">
    <property type="entry name" value="CNF1/YfiH-like putative cysteine hydrolases"/>
    <property type="match status" value="1"/>
</dbReference>
<dbReference type="PANTHER" id="PTHR30616:SF2">
    <property type="entry name" value="PURINE NUCLEOSIDE PHOSPHORYLASE LACC1"/>
    <property type="match status" value="1"/>
</dbReference>
<accession>A0AAW8B3X2</accession>
<dbReference type="InterPro" id="IPR011324">
    <property type="entry name" value="Cytotoxic_necrot_fac-like_cat"/>
</dbReference>
<name>A0AAW8B3X2_9GAMM</name>
<evidence type="ECO:0000256" key="4">
    <source>
        <dbReference type="ARBA" id="ARBA00022723"/>
    </source>
</evidence>
<proteinExistence type="inferred from homology"/>
<gene>
    <name evidence="11" type="primary">pgeF</name>
    <name evidence="11" type="ORF">Q8A57_08845</name>
</gene>
<evidence type="ECO:0000256" key="3">
    <source>
        <dbReference type="ARBA" id="ARBA00022679"/>
    </source>
</evidence>
<keyword evidence="4" id="KW-0479">Metal-binding</keyword>
<comment type="caution">
    <text evidence="11">The sequence shown here is derived from an EMBL/GenBank/DDBJ whole genome shotgun (WGS) entry which is preliminary data.</text>
</comment>
<evidence type="ECO:0000256" key="1">
    <source>
        <dbReference type="ARBA" id="ARBA00000553"/>
    </source>
</evidence>
<sequence>MSVIIPDWPCPACIRAYATRRRGGVSSPPWNSLNLAYHVGDNPIAVQQNWQMLSALLRFPSTPQLLEQVHGTDVVDASDNGTFQRADGCYSNQPGVICTVMTADCLPILVCNRQGTEVASLHAGWRGLADGIIANGIARFSSPPEQLMAWLGPAISQAFFEVGEDVYEAFMKNEALWGSRLELESCFRTTRPDHWQCDLYALARLALKALGVRGIYGGQFCTFADADLFYSYRRDGQTGRMASLIWIS</sequence>
<dbReference type="Proteomes" id="UP001178354">
    <property type="component" value="Unassembled WGS sequence"/>
</dbReference>
<evidence type="ECO:0000313" key="11">
    <source>
        <dbReference type="EMBL" id="MDP1521073.1"/>
    </source>
</evidence>
<dbReference type="RefSeq" id="WP_305170711.1">
    <property type="nucleotide sequence ID" value="NZ_JAUUUU010000004.1"/>
</dbReference>
<keyword evidence="12" id="KW-1185">Reference proteome</keyword>
<keyword evidence="3" id="KW-0808">Transferase</keyword>
<evidence type="ECO:0000256" key="10">
    <source>
        <dbReference type="RuleBase" id="RU361274"/>
    </source>
</evidence>
<evidence type="ECO:0000256" key="9">
    <source>
        <dbReference type="ARBA" id="ARBA00049893"/>
    </source>
</evidence>
<protein>
    <recommendedName>
        <fullName evidence="10">Purine nucleoside phosphorylase</fullName>
    </recommendedName>
</protein>